<keyword evidence="1" id="KW-1133">Transmembrane helix</keyword>
<feature type="transmembrane region" description="Helical" evidence="1">
    <location>
        <begin position="76"/>
        <end position="93"/>
    </location>
</feature>
<keyword evidence="1" id="KW-0812">Transmembrane</keyword>
<evidence type="ECO:0008006" key="4">
    <source>
        <dbReference type="Google" id="ProtNLM"/>
    </source>
</evidence>
<evidence type="ECO:0000313" key="3">
    <source>
        <dbReference type="Proteomes" id="UP000598820"/>
    </source>
</evidence>
<protein>
    <recommendedName>
        <fullName evidence="4">DUF3592 domain-containing protein</fullName>
    </recommendedName>
</protein>
<sequence length="179" mass="20404">METNSANKLITNDSDKNLAPVFPNFVPFSEADKAKVKSFMQQMIWAWVIFMVGTILFGLCKGHFSRYNSDDYSMNYFFLILGVSTIWGCVLLQQRQDTKIGVKQAGQIEVLSKNTHFRNNGGTSYQVEFKWLADPKEETVSITDGCFYDYLDEGDVAYLELLPITKQVLLVQKQASEKL</sequence>
<evidence type="ECO:0000256" key="1">
    <source>
        <dbReference type="SAM" id="Phobius"/>
    </source>
</evidence>
<proteinExistence type="predicted"/>
<keyword evidence="1" id="KW-0472">Membrane</keyword>
<keyword evidence="3" id="KW-1185">Reference proteome</keyword>
<name>A0A926Y5C0_9BACT</name>
<reference evidence="2" key="1">
    <citation type="submission" date="2020-09" db="EMBL/GenBank/DDBJ databases">
        <authorList>
            <person name="Kim M.K."/>
        </authorList>
    </citation>
    <scope>NUCLEOTIDE SEQUENCE</scope>
    <source>
        <strain evidence="2">BT702</strain>
    </source>
</reference>
<dbReference type="AlphaFoldDB" id="A0A926Y5C0"/>
<gene>
    <name evidence="2" type="ORF">IC229_27745</name>
</gene>
<comment type="caution">
    <text evidence="2">The sequence shown here is derived from an EMBL/GenBank/DDBJ whole genome shotgun (WGS) entry which is preliminary data.</text>
</comment>
<dbReference type="Proteomes" id="UP000598820">
    <property type="component" value="Unassembled WGS sequence"/>
</dbReference>
<evidence type="ECO:0000313" key="2">
    <source>
        <dbReference type="EMBL" id="MBD2704465.1"/>
    </source>
</evidence>
<organism evidence="2 3">
    <name type="scientific">Spirosoma profusum</name>
    <dbReference type="NCBI Taxonomy" id="2771354"/>
    <lineage>
        <taxon>Bacteria</taxon>
        <taxon>Pseudomonadati</taxon>
        <taxon>Bacteroidota</taxon>
        <taxon>Cytophagia</taxon>
        <taxon>Cytophagales</taxon>
        <taxon>Cytophagaceae</taxon>
        <taxon>Spirosoma</taxon>
    </lineage>
</organism>
<accession>A0A926Y5C0</accession>
<feature type="transmembrane region" description="Helical" evidence="1">
    <location>
        <begin position="44"/>
        <end position="64"/>
    </location>
</feature>
<dbReference type="RefSeq" id="WP_190891060.1">
    <property type="nucleotide sequence ID" value="NZ_JACWZY010000032.1"/>
</dbReference>
<dbReference type="EMBL" id="JACWZY010000032">
    <property type="protein sequence ID" value="MBD2704465.1"/>
    <property type="molecule type" value="Genomic_DNA"/>
</dbReference>